<evidence type="ECO:0000313" key="2">
    <source>
        <dbReference type="Proteomes" id="UP001629113"/>
    </source>
</evidence>
<proteinExistence type="predicted"/>
<dbReference type="EMBL" id="JBFCZG010000005">
    <property type="protein sequence ID" value="KAL3422342.1"/>
    <property type="molecule type" value="Genomic_DNA"/>
</dbReference>
<protein>
    <submittedName>
        <fullName evidence="1">Uncharacterized protein</fullName>
    </submittedName>
</protein>
<accession>A0ABR4PG96</accession>
<name>A0ABR4PG96_9HELO</name>
<sequence>MEMVDCHHITTLRDLATVQPLESEVSIQLSLMGRPAVSHALSKDWVFLQGLGMLGP</sequence>
<gene>
    <name evidence="1" type="ORF">PVAG01_06498</name>
</gene>
<dbReference type="Proteomes" id="UP001629113">
    <property type="component" value="Unassembled WGS sequence"/>
</dbReference>
<reference evidence="1 2" key="1">
    <citation type="submission" date="2024-06" db="EMBL/GenBank/DDBJ databases">
        <title>Complete genome of Phlyctema vagabunda strain 19-DSS-EL-015.</title>
        <authorList>
            <person name="Fiorenzani C."/>
        </authorList>
    </citation>
    <scope>NUCLEOTIDE SEQUENCE [LARGE SCALE GENOMIC DNA]</scope>
    <source>
        <strain evidence="1 2">19-DSS-EL-015</strain>
    </source>
</reference>
<organism evidence="1 2">
    <name type="scientific">Phlyctema vagabunda</name>
    <dbReference type="NCBI Taxonomy" id="108571"/>
    <lineage>
        <taxon>Eukaryota</taxon>
        <taxon>Fungi</taxon>
        <taxon>Dikarya</taxon>
        <taxon>Ascomycota</taxon>
        <taxon>Pezizomycotina</taxon>
        <taxon>Leotiomycetes</taxon>
        <taxon>Helotiales</taxon>
        <taxon>Dermateaceae</taxon>
        <taxon>Phlyctema</taxon>
    </lineage>
</organism>
<evidence type="ECO:0000313" key="1">
    <source>
        <dbReference type="EMBL" id="KAL3422342.1"/>
    </source>
</evidence>
<comment type="caution">
    <text evidence="1">The sequence shown here is derived from an EMBL/GenBank/DDBJ whole genome shotgun (WGS) entry which is preliminary data.</text>
</comment>
<keyword evidence="2" id="KW-1185">Reference proteome</keyword>